<comment type="subcellular location">
    <subcellularLocation>
        <location evidence="1 12">Cytoplasm</location>
    </subcellularLocation>
</comment>
<dbReference type="EMBL" id="CP052766">
    <property type="protein sequence ID" value="QJR80054.1"/>
    <property type="molecule type" value="Genomic_DNA"/>
</dbReference>
<evidence type="ECO:0000259" key="13">
    <source>
        <dbReference type="Pfam" id="PF04452"/>
    </source>
</evidence>
<dbReference type="NCBIfam" id="TIGR00046">
    <property type="entry name" value="RsmE family RNA methyltransferase"/>
    <property type="match status" value="1"/>
</dbReference>
<evidence type="ECO:0000256" key="3">
    <source>
        <dbReference type="ARBA" id="ARBA00012328"/>
    </source>
</evidence>
<evidence type="ECO:0000256" key="5">
    <source>
        <dbReference type="ARBA" id="ARBA00022490"/>
    </source>
</evidence>
<proteinExistence type="inferred from homology"/>
<evidence type="ECO:0000256" key="1">
    <source>
        <dbReference type="ARBA" id="ARBA00004496"/>
    </source>
</evidence>
<comment type="similarity">
    <text evidence="2 12">Belongs to the RNA methyltransferase RsmE family.</text>
</comment>
<accession>A0A6M4MA59</accession>
<dbReference type="GO" id="GO:0070475">
    <property type="term" value="P:rRNA base methylation"/>
    <property type="evidence" value="ECO:0007669"/>
    <property type="project" value="TreeGrafter"/>
</dbReference>
<comment type="function">
    <text evidence="10 12">Specifically methylates the N3 position of the uracil ring of uridine 1498 (m3U1498) in 16S rRNA. Acts on the fully assembled 30S ribosomal subunit.</text>
</comment>
<keyword evidence="16" id="KW-1185">Reference proteome</keyword>
<dbReference type="SUPFAM" id="SSF75217">
    <property type="entry name" value="alpha/beta knot"/>
    <property type="match status" value="1"/>
</dbReference>
<dbReference type="PANTHER" id="PTHR30027">
    <property type="entry name" value="RIBOSOMAL RNA SMALL SUBUNIT METHYLTRANSFERASE E"/>
    <property type="match status" value="1"/>
</dbReference>
<dbReference type="GO" id="GO:0005737">
    <property type="term" value="C:cytoplasm"/>
    <property type="evidence" value="ECO:0007669"/>
    <property type="project" value="UniProtKB-SubCell"/>
</dbReference>
<keyword evidence="9 12" id="KW-0949">S-adenosyl-L-methionine</keyword>
<dbReference type="Gene3D" id="2.40.240.20">
    <property type="entry name" value="Hypothetical PUA domain-like, domain 1"/>
    <property type="match status" value="1"/>
</dbReference>
<evidence type="ECO:0000256" key="11">
    <source>
        <dbReference type="ARBA" id="ARBA00047944"/>
    </source>
</evidence>
<evidence type="ECO:0000256" key="8">
    <source>
        <dbReference type="ARBA" id="ARBA00022679"/>
    </source>
</evidence>
<gene>
    <name evidence="15" type="ORF">CA267_004310</name>
</gene>
<reference evidence="15 16" key="2">
    <citation type="submission" date="2020-04" db="EMBL/GenBank/DDBJ databases">
        <title>Complete genome sequence of Alteromonas pelagimontana 5.12T.</title>
        <authorList>
            <person name="Sinha R.K."/>
            <person name="Krishnan K.P."/>
            <person name="Kurian J.P."/>
        </authorList>
    </citation>
    <scope>NUCLEOTIDE SEQUENCE [LARGE SCALE GENOMIC DNA]</scope>
    <source>
        <strain evidence="15 16">5.12</strain>
    </source>
</reference>
<dbReference type="Pfam" id="PF20260">
    <property type="entry name" value="PUA_4"/>
    <property type="match status" value="1"/>
</dbReference>
<keyword evidence="7 12" id="KW-0489">Methyltransferase</keyword>
<evidence type="ECO:0000256" key="10">
    <source>
        <dbReference type="ARBA" id="ARBA00025699"/>
    </source>
</evidence>
<name>A0A6M4MA59_9ALTE</name>
<dbReference type="Proteomes" id="UP000219285">
    <property type="component" value="Chromosome"/>
</dbReference>
<dbReference type="Pfam" id="PF04452">
    <property type="entry name" value="Methyltrans_RNA"/>
    <property type="match status" value="1"/>
</dbReference>
<evidence type="ECO:0000259" key="14">
    <source>
        <dbReference type="Pfam" id="PF20260"/>
    </source>
</evidence>
<dbReference type="GO" id="GO:0070042">
    <property type="term" value="F:rRNA (uridine-N3-)-methyltransferase activity"/>
    <property type="evidence" value="ECO:0007669"/>
    <property type="project" value="TreeGrafter"/>
</dbReference>
<evidence type="ECO:0000256" key="4">
    <source>
        <dbReference type="ARBA" id="ARBA00013673"/>
    </source>
</evidence>
<dbReference type="PIRSF" id="PIRSF015601">
    <property type="entry name" value="MTase_slr0722"/>
    <property type="match status" value="1"/>
</dbReference>
<evidence type="ECO:0000256" key="6">
    <source>
        <dbReference type="ARBA" id="ARBA00022552"/>
    </source>
</evidence>
<sequence>MRIPRLFHPATIVLDSEFDLSDDAAHHVATVLRLKANHPVVLFNGDGNEYSAQIISVSRRQVTVEADACLSLSKESPLFLHLGQGISKGDRMDTVLQKSVELGVTEITPLLTQHCAVKLDEKRWEKKHHQWQKIILGACEQSGRNTIPALHPVTSLSQWLASSTQASRLVLAPDAEHPLANTPYSSHGYRLLIGPEGGLSETEIHQAQECGYAATSMGPRILRTETAAIAGLSILQALHGDY</sequence>
<reference evidence="16" key="1">
    <citation type="submission" date="2014-12" db="EMBL/GenBank/DDBJ databases">
        <title>Complete genome sequence of a multi-drug resistant Klebsiella pneumoniae.</title>
        <authorList>
            <person name="Hua X."/>
            <person name="Chen Q."/>
            <person name="Li X."/>
            <person name="Feng Y."/>
            <person name="Ruan Z."/>
            <person name="Yu Y."/>
        </authorList>
    </citation>
    <scope>NUCLEOTIDE SEQUENCE [LARGE SCALE GENOMIC DNA]</scope>
    <source>
        <strain evidence="16">5.12</strain>
    </source>
</reference>
<evidence type="ECO:0000313" key="16">
    <source>
        <dbReference type="Proteomes" id="UP000219285"/>
    </source>
</evidence>
<evidence type="ECO:0000256" key="9">
    <source>
        <dbReference type="ARBA" id="ARBA00022691"/>
    </source>
</evidence>
<dbReference type="CDD" id="cd18084">
    <property type="entry name" value="RsmE-like"/>
    <property type="match status" value="1"/>
</dbReference>
<dbReference type="Gene3D" id="3.40.1280.10">
    <property type="match status" value="1"/>
</dbReference>
<dbReference type="NCBIfam" id="NF008692">
    <property type="entry name" value="PRK11713.1-5"/>
    <property type="match status" value="1"/>
</dbReference>
<keyword evidence="5 12" id="KW-0963">Cytoplasm</keyword>
<comment type="catalytic activity">
    <reaction evidence="11 12">
        <text>uridine(1498) in 16S rRNA + S-adenosyl-L-methionine = N(3)-methyluridine(1498) in 16S rRNA + S-adenosyl-L-homocysteine + H(+)</text>
        <dbReference type="Rhea" id="RHEA:42920"/>
        <dbReference type="Rhea" id="RHEA-COMP:10283"/>
        <dbReference type="Rhea" id="RHEA-COMP:10284"/>
        <dbReference type="ChEBI" id="CHEBI:15378"/>
        <dbReference type="ChEBI" id="CHEBI:57856"/>
        <dbReference type="ChEBI" id="CHEBI:59789"/>
        <dbReference type="ChEBI" id="CHEBI:65315"/>
        <dbReference type="ChEBI" id="CHEBI:74502"/>
        <dbReference type="EC" id="2.1.1.193"/>
    </reaction>
</comment>
<dbReference type="InterPro" id="IPR006700">
    <property type="entry name" value="RsmE"/>
</dbReference>
<feature type="domain" description="Ribosomal RNA small subunit methyltransferase E PUA-like" evidence="14">
    <location>
        <begin position="20"/>
        <end position="65"/>
    </location>
</feature>
<keyword evidence="6 12" id="KW-0698">rRNA processing</keyword>
<dbReference type="InterPro" id="IPR046886">
    <property type="entry name" value="RsmE_MTase_dom"/>
</dbReference>
<dbReference type="InterPro" id="IPR029028">
    <property type="entry name" value="Alpha/beta_knot_MTases"/>
</dbReference>
<dbReference type="RefSeq" id="WP_075608628.1">
    <property type="nucleotide sequence ID" value="NZ_CP052766.1"/>
</dbReference>
<protein>
    <recommendedName>
        <fullName evidence="4 12">Ribosomal RNA small subunit methyltransferase E</fullName>
        <ecNumber evidence="3 12">2.1.1.193</ecNumber>
    </recommendedName>
</protein>
<evidence type="ECO:0000256" key="12">
    <source>
        <dbReference type="PIRNR" id="PIRNR015601"/>
    </source>
</evidence>
<dbReference type="InterPro" id="IPR046887">
    <property type="entry name" value="RsmE_PUA-like"/>
</dbReference>
<dbReference type="SUPFAM" id="SSF88697">
    <property type="entry name" value="PUA domain-like"/>
    <property type="match status" value="1"/>
</dbReference>
<feature type="domain" description="Ribosomal RNA small subunit methyltransferase E methyltransferase" evidence="13">
    <location>
        <begin position="74"/>
        <end position="236"/>
    </location>
</feature>
<dbReference type="PANTHER" id="PTHR30027:SF3">
    <property type="entry name" value="16S RRNA (URACIL(1498)-N(3))-METHYLTRANSFERASE"/>
    <property type="match status" value="1"/>
</dbReference>
<dbReference type="InterPro" id="IPR029026">
    <property type="entry name" value="tRNA_m1G_MTases_N"/>
</dbReference>
<keyword evidence="8 12" id="KW-0808">Transferase</keyword>
<evidence type="ECO:0000256" key="7">
    <source>
        <dbReference type="ARBA" id="ARBA00022603"/>
    </source>
</evidence>
<evidence type="ECO:0000256" key="2">
    <source>
        <dbReference type="ARBA" id="ARBA00005528"/>
    </source>
</evidence>
<evidence type="ECO:0000313" key="15">
    <source>
        <dbReference type="EMBL" id="QJR80054.1"/>
    </source>
</evidence>
<dbReference type="InterPro" id="IPR015947">
    <property type="entry name" value="PUA-like_sf"/>
</dbReference>
<organism evidence="15 16">
    <name type="scientific">Alteromonas pelagimontana</name>
    <dbReference type="NCBI Taxonomy" id="1858656"/>
    <lineage>
        <taxon>Bacteria</taxon>
        <taxon>Pseudomonadati</taxon>
        <taxon>Pseudomonadota</taxon>
        <taxon>Gammaproteobacteria</taxon>
        <taxon>Alteromonadales</taxon>
        <taxon>Alteromonadaceae</taxon>
        <taxon>Alteromonas/Salinimonas group</taxon>
        <taxon>Alteromonas</taxon>
    </lineage>
</organism>
<dbReference type="EC" id="2.1.1.193" evidence="3 12"/>
<dbReference type="AlphaFoldDB" id="A0A6M4MA59"/>
<dbReference type="KEGG" id="apel:CA267_004310"/>
<dbReference type="OrthoDB" id="9815641at2"/>